<feature type="compositionally biased region" description="Basic and acidic residues" evidence="1">
    <location>
        <begin position="119"/>
        <end position="136"/>
    </location>
</feature>
<dbReference type="EMBL" id="CADEBD010000422">
    <property type="protein sequence ID" value="CAB3254899.1"/>
    <property type="molecule type" value="Genomic_DNA"/>
</dbReference>
<sequence length="136" mass="15554">MFLPEVPAIGRVCLEAMGRWSASGRRNGGLGLRWRGGAIYHEARSVVVQRARASLSDGGLNPRCRRCSAGGYPSRRSRASGRRYLDYLNRKKYRTDNEEDMLEREHRQVWRGGVCRSGGRADARRSWETTREGRRN</sequence>
<protein>
    <submittedName>
        <fullName evidence="2">Uncharacterized protein</fullName>
    </submittedName>
</protein>
<comment type="caution">
    <text evidence="2">The sequence shown here is derived from an EMBL/GenBank/DDBJ whole genome shotgun (WGS) entry which is preliminary data.</text>
</comment>
<evidence type="ECO:0000313" key="2">
    <source>
        <dbReference type="EMBL" id="CAB3254899.1"/>
    </source>
</evidence>
<evidence type="ECO:0000313" key="3">
    <source>
        <dbReference type="Proteomes" id="UP000494256"/>
    </source>
</evidence>
<accession>A0A8S1B5N5</accession>
<dbReference type="AlphaFoldDB" id="A0A8S1B5N5"/>
<dbReference type="Proteomes" id="UP000494256">
    <property type="component" value="Unassembled WGS sequence"/>
</dbReference>
<evidence type="ECO:0000256" key="1">
    <source>
        <dbReference type="SAM" id="MobiDB-lite"/>
    </source>
</evidence>
<dbReference type="OrthoDB" id="6581954at2759"/>
<organism evidence="2 3">
    <name type="scientific">Arctia plantaginis</name>
    <name type="common">Wood tiger moth</name>
    <name type="synonym">Phalaena plantaginis</name>
    <dbReference type="NCBI Taxonomy" id="874455"/>
    <lineage>
        <taxon>Eukaryota</taxon>
        <taxon>Metazoa</taxon>
        <taxon>Ecdysozoa</taxon>
        <taxon>Arthropoda</taxon>
        <taxon>Hexapoda</taxon>
        <taxon>Insecta</taxon>
        <taxon>Pterygota</taxon>
        <taxon>Neoptera</taxon>
        <taxon>Endopterygota</taxon>
        <taxon>Lepidoptera</taxon>
        <taxon>Glossata</taxon>
        <taxon>Ditrysia</taxon>
        <taxon>Noctuoidea</taxon>
        <taxon>Erebidae</taxon>
        <taxon>Arctiinae</taxon>
        <taxon>Arctia</taxon>
    </lineage>
</organism>
<proteinExistence type="predicted"/>
<gene>
    <name evidence="2" type="ORF">APLA_LOCUS15035</name>
</gene>
<reference evidence="2 3" key="1">
    <citation type="submission" date="2020-04" db="EMBL/GenBank/DDBJ databases">
        <authorList>
            <person name="Wallbank WR R."/>
            <person name="Pardo Diaz C."/>
            <person name="Kozak K."/>
            <person name="Martin S."/>
            <person name="Jiggins C."/>
            <person name="Moest M."/>
            <person name="Warren A I."/>
            <person name="Byers J.R.P. K."/>
            <person name="Montejo-Kovacevich G."/>
            <person name="Yen C E."/>
        </authorList>
    </citation>
    <scope>NUCLEOTIDE SEQUENCE [LARGE SCALE GENOMIC DNA]</scope>
</reference>
<name>A0A8S1B5N5_ARCPL</name>
<feature type="region of interest" description="Disordered" evidence="1">
    <location>
        <begin position="116"/>
        <end position="136"/>
    </location>
</feature>